<dbReference type="PANTHER" id="PTHR23521">
    <property type="entry name" value="TRANSPORTER MFS SUPERFAMILY"/>
    <property type="match status" value="1"/>
</dbReference>
<feature type="transmembrane region" description="Helical" evidence="4">
    <location>
        <begin position="7"/>
        <end position="28"/>
    </location>
</feature>
<keyword evidence="3 4" id="KW-0472">Membrane</keyword>
<dbReference type="Proteomes" id="UP000184240">
    <property type="component" value="Unassembled WGS sequence"/>
</dbReference>
<proteinExistence type="predicted"/>
<evidence type="ECO:0000256" key="4">
    <source>
        <dbReference type="SAM" id="Phobius"/>
    </source>
</evidence>
<feature type="transmembrane region" description="Helical" evidence="4">
    <location>
        <begin position="301"/>
        <end position="324"/>
    </location>
</feature>
<gene>
    <name evidence="6" type="ORF">DSM01_1160</name>
    <name evidence="7" type="ORF">SAMN04487999_1867</name>
</gene>
<dbReference type="GO" id="GO:0005886">
    <property type="term" value="C:plasma membrane"/>
    <property type="evidence" value="ECO:0007669"/>
    <property type="project" value="TreeGrafter"/>
</dbReference>
<dbReference type="RefSeq" id="WP_072982460.1">
    <property type="nucleotide sequence ID" value="NZ_FQXT01000003.1"/>
</dbReference>
<organism evidence="7 8">
    <name type="scientific">Leeuwenhoekiella palythoae</name>
    <dbReference type="NCBI Taxonomy" id="573501"/>
    <lineage>
        <taxon>Bacteria</taxon>
        <taxon>Pseudomonadati</taxon>
        <taxon>Bacteroidota</taxon>
        <taxon>Flavobacteriia</taxon>
        <taxon>Flavobacteriales</taxon>
        <taxon>Flavobacteriaceae</taxon>
        <taxon>Leeuwenhoekiella</taxon>
    </lineage>
</organism>
<evidence type="ECO:0000256" key="1">
    <source>
        <dbReference type="ARBA" id="ARBA00022692"/>
    </source>
</evidence>
<evidence type="ECO:0000313" key="9">
    <source>
        <dbReference type="Proteomes" id="UP000290037"/>
    </source>
</evidence>
<evidence type="ECO:0000256" key="2">
    <source>
        <dbReference type="ARBA" id="ARBA00022989"/>
    </source>
</evidence>
<dbReference type="InterPro" id="IPR020846">
    <property type="entry name" value="MFS_dom"/>
</dbReference>
<evidence type="ECO:0000313" key="7">
    <source>
        <dbReference type="EMBL" id="SHI05861.1"/>
    </source>
</evidence>
<reference evidence="7" key="1">
    <citation type="submission" date="2016-11" db="EMBL/GenBank/DDBJ databases">
        <authorList>
            <person name="Jaros S."/>
            <person name="Januszkiewicz K."/>
            <person name="Wedrychowicz H."/>
        </authorList>
    </citation>
    <scope>NUCLEOTIDE SEQUENCE [LARGE SCALE GENOMIC DNA]</scope>
    <source>
        <strain evidence="7">DSM 19859</strain>
    </source>
</reference>
<dbReference type="InterPro" id="IPR036259">
    <property type="entry name" value="MFS_trans_sf"/>
</dbReference>
<dbReference type="STRING" id="573501.SAMN04487999_1867"/>
<dbReference type="GO" id="GO:0022857">
    <property type="term" value="F:transmembrane transporter activity"/>
    <property type="evidence" value="ECO:0007669"/>
    <property type="project" value="InterPro"/>
</dbReference>
<dbReference type="SUPFAM" id="SSF103473">
    <property type="entry name" value="MFS general substrate transporter"/>
    <property type="match status" value="1"/>
</dbReference>
<dbReference type="AlphaFoldDB" id="A0A1M5Y1B1"/>
<feature type="domain" description="Major facilitator superfamily (MFS) profile" evidence="5">
    <location>
        <begin position="7"/>
        <end position="387"/>
    </location>
</feature>
<feature type="transmembrane region" description="Helical" evidence="4">
    <location>
        <begin position="130"/>
        <end position="150"/>
    </location>
</feature>
<name>A0A1M5Y1B1_9FLAO</name>
<dbReference type="Pfam" id="PF07690">
    <property type="entry name" value="MFS_1"/>
    <property type="match status" value="1"/>
</dbReference>
<keyword evidence="2 4" id="KW-1133">Transmembrane helix</keyword>
<dbReference type="EMBL" id="QOVN01000002">
    <property type="protein sequence ID" value="RXG30410.1"/>
    <property type="molecule type" value="Genomic_DNA"/>
</dbReference>
<evidence type="ECO:0000256" key="3">
    <source>
        <dbReference type="ARBA" id="ARBA00023136"/>
    </source>
</evidence>
<dbReference type="PANTHER" id="PTHR23521:SF3">
    <property type="entry name" value="MFS TRANSPORTER"/>
    <property type="match status" value="1"/>
</dbReference>
<protein>
    <submittedName>
        <fullName evidence="7">Nitrate/nitrite transporter NarK</fullName>
    </submittedName>
</protein>
<keyword evidence="1 4" id="KW-0812">Transmembrane</keyword>
<reference evidence="8" key="2">
    <citation type="submission" date="2016-11" db="EMBL/GenBank/DDBJ databases">
        <authorList>
            <person name="Varghese N."/>
            <person name="Submissions S."/>
        </authorList>
    </citation>
    <scope>NUCLEOTIDE SEQUENCE [LARGE SCALE GENOMIC DNA]</scope>
    <source>
        <strain evidence="8">DSM 19859</strain>
    </source>
</reference>
<dbReference type="OrthoDB" id="9781976at2"/>
<feature type="transmembrane region" description="Helical" evidence="4">
    <location>
        <begin position="162"/>
        <end position="183"/>
    </location>
</feature>
<dbReference type="InterPro" id="IPR011701">
    <property type="entry name" value="MFS"/>
</dbReference>
<feature type="transmembrane region" description="Helical" evidence="4">
    <location>
        <begin position="213"/>
        <end position="236"/>
    </location>
</feature>
<dbReference type="Proteomes" id="UP000290037">
    <property type="component" value="Unassembled WGS sequence"/>
</dbReference>
<evidence type="ECO:0000313" key="8">
    <source>
        <dbReference type="Proteomes" id="UP000184240"/>
    </source>
</evidence>
<feature type="transmembrane region" description="Helical" evidence="4">
    <location>
        <begin position="48"/>
        <end position="67"/>
    </location>
</feature>
<feature type="transmembrane region" description="Helical" evidence="4">
    <location>
        <begin position="98"/>
        <end position="118"/>
    </location>
</feature>
<dbReference type="PROSITE" id="PS50850">
    <property type="entry name" value="MFS"/>
    <property type="match status" value="1"/>
</dbReference>
<feature type="transmembrane region" description="Helical" evidence="4">
    <location>
        <begin position="276"/>
        <end position="295"/>
    </location>
</feature>
<keyword evidence="9" id="KW-1185">Reference proteome</keyword>
<feature type="transmembrane region" description="Helical" evidence="4">
    <location>
        <begin position="74"/>
        <end position="92"/>
    </location>
</feature>
<feature type="transmembrane region" description="Helical" evidence="4">
    <location>
        <begin position="248"/>
        <end position="267"/>
    </location>
</feature>
<evidence type="ECO:0000313" key="6">
    <source>
        <dbReference type="EMBL" id="RXG30410.1"/>
    </source>
</evidence>
<dbReference type="EMBL" id="FQXT01000003">
    <property type="protein sequence ID" value="SHI05861.1"/>
    <property type="molecule type" value="Genomic_DNA"/>
</dbReference>
<evidence type="ECO:0000259" key="5">
    <source>
        <dbReference type="PROSITE" id="PS50850"/>
    </source>
</evidence>
<dbReference type="Gene3D" id="1.20.1250.20">
    <property type="entry name" value="MFS general substrate transporter like domains"/>
    <property type="match status" value="1"/>
</dbReference>
<feature type="transmembrane region" description="Helical" evidence="4">
    <location>
        <begin position="366"/>
        <end position="383"/>
    </location>
</feature>
<reference evidence="6 9" key="3">
    <citation type="submission" date="2018-07" db="EMBL/GenBank/DDBJ databases">
        <title>Leeuwenhoekiella genomics.</title>
        <authorList>
            <person name="Tahon G."/>
            <person name="Willems A."/>
        </authorList>
    </citation>
    <scope>NUCLEOTIDE SEQUENCE [LARGE SCALE GENOMIC DNA]</scope>
    <source>
        <strain evidence="6 9">LMG 24856</strain>
    </source>
</reference>
<feature type="transmembrane region" description="Helical" evidence="4">
    <location>
        <begin position="336"/>
        <end position="360"/>
    </location>
</feature>
<accession>A0A1M5Y1B1</accession>
<sequence length="387" mass="41935">MPKQTKIIILIVLAQFLGTSLWFVGNIVVPQLPVARLGNPDLLGDLLAAVQLGFILGTLVFAVLAIADRFSPSKVFAVSAILGAVANLALLLPQAESGTLLISRLSTGFFLAGIYPVGMKIAADYFEKGLGKVLGFLVGALVLGTAIPHALNSFEVSVDYKIITLVTSGLAAVGGLLIGVFVADGPYRKAQQKLSIKAIPFIFQTKKFRRAAFGYWGHMWELYAFWGFLPVFINYYQAEHQVYLNTSLWSFFAIAIGAISCAFGGVLTQKISSKKVAYYALVISGMCCLVSAFSIEFPPVIFGFFLLIWGAAVVADSPQFSTLVAQNAPPEYRGTALTLVNCIGFAITVVSIQLLNYWVIHFDIDYLFLVLSLGPIFGILSLYRSKL</sequence>